<keyword evidence="3" id="KW-0804">Transcription</keyword>
<sequence length="131" mass="14334">MTAASDEKPDKPDLTGSRVLLVEDEYYIADDLCRALEDCGAEVIGPVPSVDKALPLAENESLTCAVLDINLRGESGLRVAEMLQRRNLPFVYSTGYGPMSIPEALKGAAHLEKPFRVEELLHAVSQLSHRQ</sequence>
<dbReference type="GO" id="GO:0000160">
    <property type="term" value="P:phosphorelay signal transduction system"/>
    <property type="evidence" value="ECO:0007669"/>
    <property type="project" value="InterPro"/>
</dbReference>
<evidence type="ECO:0000256" key="2">
    <source>
        <dbReference type="ARBA" id="ARBA00023015"/>
    </source>
</evidence>
<name>A0A7W4YZZ9_9HYPH</name>
<dbReference type="SMART" id="SM00448">
    <property type="entry name" value="REC"/>
    <property type="match status" value="1"/>
</dbReference>
<gene>
    <name evidence="6" type="ORF">FHR70_004634</name>
</gene>
<keyword evidence="7" id="KW-1185">Reference proteome</keyword>
<evidence type="ECO:0000256" key="4">
    <source>
        <dbReference type="PROSITE-ProRule" id="PRU00169"/>
    </source>
</evidence>
<dbReference type="InterPro" id="IPR050595">
    <property type="entry name" value="Bact_response_regulator"/>
</dbReference>
<feature type="modified residue" description="4-aspartylphosphate" evidence="4">
    <location>
        <position position="68"/>
    </location>
</feature>
<evidence type="ECO:0000256" key="3">
    <source>
        <dbReference type="ARBA" id="ARBA00023163"/>
    </source>
</evidence>
<dbReference type="AlphaFoldDB" id="A0A7W4YZZ9"/>
<dbReference type="SUPFAM" id="SSF52172">
    <property type="entry name" value="CheY-like"/>
    <property type="match status" value="1"/>
</dbReference>
<dbReference type="PANTHER" id="PTHR44591:SF3">
    <property type="entry name" value="RESPONSE REGULATORY DOMAIN-CONTAINING PROTEIN"/>
    <property type="match status" value="1"/>
</dbReference>
<comment type="caution">
    <text evidence="6">The sequence shown here is derived from an EMBL/GenBank/DDBJ whole genome shotgun (WGS) entry which is preliminary data.</text>
</comment>
<evidence type="ECO:0000313" key="6">
    <source>
        <dbReference type="EMBL" id="MBB3021533.1"/>
    </source>
</evidence>
<feature type="domain" description="Response regulatory" evidence="5">
    <location>
        <begin position="18"/>
        <end position="128"/>
    </location>
</feature>
<dbReference type="PANTHER" id="PTHR44591">
    <property type="entry name" value="STRESS RESPONSE REGULATOR PROTEIN 1"/>
    <property type="match status" value="1"/>
</dbReference>
<keyword evidence="1 4" id="KW-0597">Phosphoprotein</keyword>
<accession>A0A7W4YZZ9</accession>
<reference evidence="6 7" key="1">
    <citation type="submission" date="2020-08" db="EMBL/GenBank/DDBJ databases">
        <title>The Agave Microbiome: Exploring the role of microbial communities in plant adaptations to desert environments.</title>
        <authorList>
            <person name="Partida-Martinez L.P."/>
        </authorList>
    </citation>
    <scope>NUCLEOTIDE SEQUENCE [LARGE SCALE GENOMIC DNA]</scope>
    <source>
        <strain evidence="6 7">AT3.9</strain>
    </source>
</reference>
<dbReference type="Gene3D" id="3.40.50.2300">
    <property type="match status" value="1"/>
</dbReference>
<organism evidence="6 7">
    <name type="scientific">Microvirga lupini</name>
    <dbReference type="NCBI Taxonomy" id="420324"/>
    <lineage>
        <taxon>Bacteria</taxon>
        <taxon>Pseudomonadati</taxon>
        <taxon>Pseudomonadota</taxon>
        <taxon>Alphaproteobacteria</taxon>
        <taxon>Hyphomicrobiales</taxon>
        <taxon>Methylobacteriaceae</taxon>
        <taxon>Microvirga</taxon>
    </lineage>
</organism>
<dbReference type="InterPro" id="IPR011006">
    <property type="entry name" value="CheY-like_superfamily"/>
</dbReference>
<dbReference type="EMBL" id="JACHWB010000011">
    <property type="protein sequence ID" value="MBB3021533.1"/>
    <property type="molecule type" value="Genomic_DNA"/>
</dbReference>
<protein>
    <submittedName>
        <fullName evidence="6">DNA-binding NtrC family response regulator</fullName>
    </submittedName>
</protein>
<dbReference type="Proteomes" id="UP000532010">
    <property type="component" value="Unassembled WGS sequence"/>
</dbReference>
<evidence type="ECO:0000256" key="1">
    <source>
        <dbReference type="ARBA" id="ARBA00022553"/>
    </source>
</evidence>
<dbReference type="PROSITE" id="PS50110">
    <property type="entry name" value="RESPONSE_REGULATORY"/>
    <property type="match status" value="1"/>
</dbReference>
<keyword evidence="2" id="KW-0805">Transcription regulation</keyword>
<dbReference type="GO" id="GO:0003677">
    <property type="term" value="F:DNA binding"/>
    <property type="evidence" value="ECO:0007669"/>
    <property type="project" value="UniProtKB-KW"/>
</dbReference>
<dbReference type="RefSeq" id="WP_183454468.1">
    <property type="nucleotide sequence ID" value="NZ_JACHWB010000011.1"/>
</dbReference>
<evidence type="ECO:0000259" key="5">
    <source>
        <dbReference type="PROSITE" id="PS50110"/>
    </source>
</evidence>
<dbReference type="InterPro" id="IPR001789">
    <property type="entry name" value="Sig_transdc_resp-reg_receiver"/>
</dbReference>
<dbReference type="Pfam" id="PF00072">
    <property type="entry name" value="Response_reg"/>
    <property type="match status" value="1"/>
</dbReference>
<keyword evidence="6" id="KW-0238">DNA-binding</keyword>
<proteinExistence type="predicted"/>
<evidence type="ECO:0000313" key="7">
    <source>
        <dbReference type="Proteomes" id="UP000532010"/>
    </source>
</evidence>